<dbReference type="FunFam" id="3.30.160.60:FF:000557">
    <property type="entry name" value="zinc finger and SCAN domain-containing protein 29"/>
    <property type="match status" value="2"/>
</dbReference>
<evidence type="ECO:0000256" key="1">
    <source>
        <dbReference type="ARBA" id="ARBA00003767"/>
    </source>
</evidence>
<dbReference type="PANTHER" id="PTHR24390">
    <property type="entry name" value="ZINC FINGER PROTEIN"/>
    <property type="match status" value="1"/>
</dbReference>
<comment type="similarity">
    <text evidence="3">Belongs to the krueppel C2H2-type zinc-finger protein family.</text>
</comment>
<evidence type="ECO:0000313" key="15">
    <source>
        <dbReference type="Ensembl" id="ENSFHEP00000034695.1"/>
    </source>
</evidence>
<dbReference type="PROSITE" id="PS50157">
    <property type="entry name" value="ZINC_FINGER_C2H2_2"/>
    <property type="match status" value="8"/>
</dbReference>
<evidence type="ECO:0000256" key="12">
    <source>
        <dbReference type="PROSITE-ProRule" id="PRU00042"/>
    </source>
</evidence>
<dbReference type="Pfam" id="PF00096">
    <property type="entry name" value="zf-C2H2"/>
    <property type="match status" value="7"/>
</dbReference>
<evidence type="ECO:0000256" key="11">
    <source>
        <dbReference type="ARBA" id="ARBA00023242"/>
    </source>
</evidence>
<name>A0A3Q2R2G8_FUNHE</name>
<reference evidence="15" key="2">
    <citation type="submission" date="2025-09" db="UniProtKB">
        <authorList>
            <consortium name="Ensembl"/>
        </authorList>
    </citation>
    <scope>IDENTIFICATION</scope>
</reference>
<dbReference type="InterPro" id="IPR036236">
    <property type="entry name" value="Znf_C2H2_sf"/>
</dbReference>
<feature type="domain" description="C2H2-type" evidence="14">
    <location>
        <begin position="393"/>
        <end position="420"/>
    </location>
</feature>
<evidence type="ECO:0000256" key="9">
    <source>
        <dbReference type="ARBA" id="ARBA00023125"/>
    </source>
</evidence>
<evidence type="ECO:0000256" key="3">
    <source>
        <dbReference type="ARBA" id="ARBA00006991"/>
    </source>
</evidence>
<dbReference type="SUPFAM" id="SSF57667">
    <property type="entry name" value="beta-beta-alpha zinc fingers"/>
    <property type="match status" value="4"/>
</dbReference>
<keyword evidence="9" id="KW-0238">DNA-binding</keyword>
<proteinExistence type="inferred from homology"/>
<dbReference type="InterPro" id="IPR013087">
    <property type="entry name" value="Znf_C2H2_type"/>
</dbReference>
<feature type="domain" description="C2H2-type" evidence="14">
    <location>
        <begin position="234"/>
        <end position="256"/>
    </location>
</feature>
<dbReference type="FunFam" id="3.30.160.60:FF:000624">
    <property type="entry name" value="zinc finger protein 697"/>
    <property type="match status" value="1"/>
</dbReference>
<accession>A0A3Q2R2G8</accession>
<feature type="domain" description="C2H2-type" evidence="14">
    <location>
        <begin position="337"/>
        <end position="364"/>
    </location>
</feature>
<dbReference type="GeneTree" id="ENSGT00950000182774"/>
<dbReference type="FunFam" id="3.30.160.60:FF:001498">
    <property type="entry name" value="Zinc finger protein 404"/>
    <property type="match status" value="1"/>
</dbReference>
<feature type="domain" description="C2H2-type" evidence="14">
    <location>
        <begin position="449"/>
        <end position="476"/>
    </location>
</feature>
<dbReference type="GO" id="GO:0000978">
    <property type="term" value="F:RNA polymerase II cis-regulatory region sequence-specific DNA binding"/>
    <property type="evidence" value="ECO:0007669"/>
    <property type="project" value="TreeGrafter"/>
</dbReference>
<dbReference type="GO" id="GO:0003700">
    <property type="term" value="F:DNA-binding transcription factor activity"/>
    <property type="evidence" value="ECO:0007669"/>
    <property type="project" value="TreeGrafter"/>
</dbReference>
<dbReference type="PANTHER" id="PTHR24390:SF159">
    <property type="entry name" value="GROWTH FACTOR INDEPENDENT 1 TRANSCRIPTIONAL REPRESSOR"/>
    <property type="match status" value="1"/>
</dbReference>
<feature type="domain" description="C2H2-type" evidence="14">
    <location>
        <begin position="477"/>
        <end position="505"/>
    </location>
</feature>
<keyword evidence="4" id="KW-0479">Metal-binding</keyword>
<dbReference type="GO" id="GO:0000122">
    <property type="term" value="P:negative regulation of transcription by RNA polymerase II"/>
    <property type="evidence" value="ECO:0007669"/>
    <property type="project" value="UniProtKB-ARBA"/>
</dbReference>
<comment type="function">
    <text evidence="1">May be involved in transcriptional regulation.</text>
</comment>
<dbReference type="STRING" id="8078.ENSFHEP00000034695"/>
<evidence type="ECO:0000256" key="5">
    <source>
        <dbReference type="ARBA" id="ARBA00022737"/>
    </source>
</evidence>
<keyword evidence="8" id="KW-0805">Transcription regulation</keyword>
<reference evidence="15" key="1">
    <citation type="submission" date="2025-08" db="UniProtKB">
        <authorList>
            <consortium name="Ensembl"/>
        </authorList>
    </citation>
    <scope>IDENTIFICATION</scope>
</reference>
<dbReference type="Proteomes" id="UP000265000">
    <property type="component" value="Unplaced"/>
</dbReference>
<protein>
    <recommendedName>
        <fullName evidence="14">C2H2-type domain-containing protein</fullName>
    </recommendedName>
</protein>
<sequence length="505" mass="57152">MQCVSVLAADVKEEAPEVEQQVSEPLQIKEEQGEPGARQEGEQLLVEEDTNTWFPLTAPPFNNIKEVAPTEQNPDVHQQELELLHTKEGNERICASQKGEQLNLKEETEVTRFPLTVLQVKSEEVEEKPLFSHFHQQQTEVRDFPTRTLADHFEVKIKEEYSGTAESKKNPHLSTYEGTSNYSETEDSEDYGEDDVNHYKCRIKHLSGSETEDSEDDLKTSRVPESGGNTVKCFSCSKCGEKHASRSSLQNHTACHLRCMTSVCSVNEKCLKDKGDVDSLKKALADSKKFKCKKNLNTNVTVRTEERPFGCYECGKRFSTKSHLKTHIRVHTGQKPFGCDACGKRFSMKSHLKTHTRIHTGEKPLGCDTCGKRFSSKSGLNKHMRIHTGDKRFGCNACGKRFSDKSNLRAHMTTHTGEKPFRCDACGKQCTTNAHLTRHMRIHTGEKCFGCDACGKRFSDKSYLKVHMRVHTGEKPFGCDDCGKRFSFKSSLNKHMRQQPIYTAT</sequence>
<keyword evidence="11" id="KW-0539">Nucleus</keyword>
<evidence type="ECO:0000256" key="6">
    <source>
        <dbReference type="ARBA" id="ARBA00022771"/>
    </source>
</evidence>
<evidence type="ECO:0000256" key="13">
    <source>
        <dbReference type="SAM" id="MobiDB-lite"/>
    </source>
</evidence>
<evidence type="ECO:0000256" key="4">
    <source>
        <dbReference type="ARBA" id="ARBA00022723"/>
    </source>
</evidence>
<evidence type="ECO:0000256" key="2">
    <source>
        <dbReference type="ARBA" id="ARBA00004123"/>
    </source>
</evidence>
<keyword evidence="7" id="KW-0862">Zinc</keyword>
<keyword evidence="10" id="KW-0804">Transcription</keyword>
<keyword evidence="6 12" id="KW-0863">Zinc-finger</keyword>
<evidence type="ECO:0000256" key="10">
    <source>
        <dbReference type="ARBA" id="ARBA00023163"/>
    </source>
</evidence>
<dbReference type="Gene3D" id="3.30.160.60">
    <property type="entry name" value="Classic Zinc Finger"/>
    <property type="match status" value="7"/>
</dbReference>
<dbReference type="GO" id="GO:0008270">
    <property type="term" value="F:zinc ion binding"/>
    <property type="evidence" value="ECO:0007669"/>
    <property type="project" value="UniProtKB-KW"/>
</dbReference>
<feature type="compositionally biased region" description="Basic and acidic residues" evidence="13">
    <location>
        <begin position="27"/>
        <end position="41"/>
    </location>
</feature>
<evidence type="ECO:0000259" key="14">
    <source>
        <dbReference type="PROSITE" id="PS50157"/>
    </source>
</evidence>
<comment type="subcellular location">
    <subcellularLocation>
        <location evidence="2">Nucleus</location>
    </subcellularLocation>
</comment>
<dbReference type="GO" id="GO:0005634">
    <property type="term" value="C:nucleus"/>
    <property type="evidence" value="ECO:0007669"/>
    <property type="project" value="UniProtKB-SubCell"/>
</dbReference>
<feature type="domain" description="C2H2-type" evidence="14">
    <location>
        <begin position="421"/>
        <end position="448"/>
    </location>
</feature>
<feature type="region of interest" description="Disordered" evidence="13">
    <location>
        <begin position="1"/>
        <end position="42"/>
    </location>
</feature>
<dbReference type="FunFam" id="3.30.160.60:FF:001465">
    <property type="entry name" value="Zinc finger protein 560"/>
    <property type="match status" value="1"/>
</dbReference>
<keyword evidence="16" id="KW-1185">Reference proteome</keyword>
<evidence type="ECO:0000256" key="8">
    <source>
        <dbReference type="ARBA" id="ARBA00023015"/>
    </source>
</evidence>
<organism evidence="15 16">
    <name type="scientific">Fundulus heteroclitus</name>
    <name type="common">Killifish</name>
    <name type="synonym">Mummichog</name>
    <dbReference type="NCBI Taxonomy" id="8078"/>
    <lineage>
        <taxon>Eukaryota</taxon>
        <taxon>Metazoa</taxon>
        <taxon>Chordata</taxon>
        <taxon>Craniata</taxon>
        <taxon>Vertebrata</taxon>
        <taxon>Euteleostomi</taxon>
        <taxon>Actinopterygii</taxon>
        <taxon>Neopterygii</taxon>
        <taxon>Teleostei</taxon>
        <taxon>Neoteleostei</taxon>
        <taxon>Acanthomorphata</taxon>
        <taxon>Ovalentaria</taxon>
        <taxon>Atherinomorphae</taxon>
        <taxon>Cyprinodontiformes</taxon>
        <taxon>Fundulidae</taxon>
        <taxon>Fundulus</taxon>
    </lineage>
</organism>
<feature type="region of interest" description="Disordered" evidence="13">
    <location>
        <begin position="162"/>
        <end position="192"/>
    </location>
</feature>
<dbReference type="SMART" id="SM00355">
    <property type="entry name" value="ZnF_C2H2"/>
    <property type="match status" value="8"/>
</dbReference>
<evidence type="ECO:0000256" key="7">
    <source>
        <dbReference type="ARBA" id="ARBA00022833"/>
    </source>
</evidence>
<feature type="domain" description="C2H2-type" evidence="14">
    <location>
        <begin position="309"/>
        <end position="336"/>
    </location>
</feature>
<feature type="compositionally biased region" description="Polar residues" evidence="13">
    <location>
        <begin position="172"/>
        <end position="183"/>
    </location>
</feature>
<dbReference type="Ensembl" id="ENSFHET00000030149.1">
    <property type="protein sequence ID" value="ENSFHEP00000034695.1"/>
    <property type="gene ID" value="ENSFHEG00000022530.1"/>
</dbReference>
<dbReference type="FunFam" id="3.30.160.60:FF:000322">
    <property type="entry name" value="GDNF-inducible zinc finger protein 1"/>
    <property type="match status" value="1"/>
</dbReference>
<dbReference type="PROSITE" id="PS00028">
    <property type="entry name" value="ZINC_FINGER_C2H2_1"/>
    <property type="match status" value="6"/>
</dbReference>
<evidence type="ECO:0000313" key="16">
    <source>
        <dbReference type="Proteomes" id="UP000265000"/>
    </source>
</evidence>
<feature type="domain" description="C2H2-type" evidence="14">
    <location>
        <begin position="365"/>
        <end position="392"/>
    </location>
</feature>
<keyword evidence="5" id="KW-0677">Repeat</keyword>
<dbReference type="AlphaFoldDB" id="A0A3Q2R2G8"/>
<dbReference type="FunFam" id="3.30.160.60:FF:000966">
    <property type="entry name" value="ZFP90 zinc finger protein"/>
    <property type="match status" value="1"/>
</dbReference>